<gene>
    <name evidence="1" type="ORF">E2C01_041404</name>
</gene>
<name>A0A5B7FJZ4_PORTR</name>
<protein>
    <submittedName>
        <fullName evidence="1">Uncharacterized protein</fullName>
    </submittedName>
</protein>
<organism evidence="1 2">
    <name type="scientific">Portunus trituberculatus</name>
    <name type="common">Swimming crab</name>
    <name type="synonym">Neptunus trituberculatus</name>
    <dbReference type="NCBI Taxonomy" id="210409"/>
    <lineage>
        <taxon>Eukaryota</taxon>
        <taxon>Metazoa</taxon>
        <taxon>Ecdysozoa</taxon>
        <taxon>Arthropoda</taxon>
        <taxon>Crustacea</taxon>
        <taxon>Multicrustacea</taxon>
        <taxon>Malacostraca</taxon>
        <taxon>Eumalacostraca</taxon>
        <taxon>Eucarida</taxon>
        <taxon>Decapoda</taxon>
        <taxon>Pleocyemata</taxon>
        <taxon>Brachyura</taxon>
        <taxon>Eubrachyura</taxon>
        <taxon>Portunoidea</taxon>
        <taxon>Portunidae</taxon>
        <taxon>Portuninae</taxon>
        <taxon>Portunus</taxon>
    </lineage>
</organism>
<proteinExistence type="predicted"/>
<accession>A0A5B7FJZ4</accession>
<dbReference type="Proteomes" id="UP000324222">
    <property type="component" value="Unassembled WGS sequence"/>
</dbReference>
<dbReference type="EMBL" id="VSRR010007849">
    <property type="protein sequence ID" value="MPC47651.1"/>
    <property type="molecule type" value="Genomic_DNA"/>
</dbReference>
<reference evidence="1 2" key="1">
    <citation type="submission" date="2019-05" db="EMBL/GenBank/DDBJ databases">
        <title>Another draft genome of Portunus trituberculatus and its Hox gene families provides insights of decapod evolution.</title>
        <authorList>
            <person name="Jeong J.-H."/>
            <person name="Song I."/>
            <person name="Kim S."/>
            <person name="Choi T."/>
            <person name="Kim D."/>
            <person name="Ryu S."/>
            <person name="Kim W."/>
        </authorList>
    </citation>
    <scope>NUCLEOTIDE SEQUENCE [LARGE SCALE GENOMIC DNA]</scope>
    <source>
        <tissue evidence="1">Muscle</tissue>
    </source>
</reference>
<dbReference type="AlphaFoldDB" id="A0A5B7FJZ4"/>
<keyword evidence="2" id="KW-1185">Reference proteome</keyword>
<evidence type="ECO:0000313" key="2">
    <source>
        <dbReference type="Proteomes" id="UP000324222"/>
    </source>
</evidence>
<sequence length="137" mass="15410">MDGLVLGDLRILVNHMLGVQGGWSERWQCHQLFLHAGNSYGETSLCYHLNFNFNNNNNNNNYHHYNYYHFTPTTTTTTITSTTPFHIPCKSDPASEEGGGTLGLGILYLLPHVPACNGKPRTCNPGTQISWKNLEWT</sequence>
<comment type="caution">
    <text evidence="1">The sequence shown here is derived from an EMBL/GenBank/DDBJ whole genome shotgun (WGS) entry which is preliminary data.</text>
</comment>
<evidence type="ECO:0000313" key="1">
    <source>
        <dbReference type="EMBL" id="MPC47651.1"/>
    </source>
</evidence>